<accession>A0AAD7C6Z5</accession>
<feature type="domain" description="N-acetyltransferase" evidence="1">
    <location>
        <begin position="10"/>
        <end position="179"/>
    </location>
</feature>
<proteinExistence type="predicted"/>
<dbReference type="Gene3D" id="3.40.630.30">
    <property type="match status" value="1"/>
</dbReference>
<dbReference type="InterPro" id="IPR039143">
    <property type="entry name" value="GNPNAT1-like"/>
</dbReference>
<dbReference type="PANTHER" id="PTHR13355:SF22">
    <property type="entry name" value="SLL0786 PROTEIN"/>
    <property type="match status" value="1"/>
</dbReference>
<sequence>MSRSIVSTEVVHARGDETIIKDCHRIRVQVFHVEQGFPLETEFDAVEDVAEHFLVRVTEQDPVSGERSVKSVGTIRGTTPDVHHLLYPDVDPATLTRRYKLSRLAVDKDYREHRFGRLLVESLNKWVEEHAKSTRLPAQVECHSQVPVIPFYRKMGYVEEGDLFDEDGAPHQNMILYIPLATA</sequence>
<evidence type="ECO:0000313" key="2">
    <source>
        <dbReference type="EMBL" id="KAJ7639130.1"/>
    </source>
</evidence>
<name>A0AAD7C6Z5_9AGAR</name>
<dbReference type="PANTHER" id="PTHR13355">
    <property type="entry name" value="GLUCOSAMINE 6-PHOSPHATE N-ACETYLTRANSFERASE"/>
    <property type="match status" value="1"/>
</dbReference>
<evidence type="ECO:0000313" key="3">
    <source>
        <dbReference type="Proteomes" id="UP001221142"/>
    </source>
</evidence>
<dbReference type="PROSITE" id="PS51186">
    <property type="entry name" value="GNAT"/>
    <property type="match status" value="1"/>
</dbReference>
<dbReference type="Pfam" id="PF13673">
    <property type="entry name" value="Acetyltransf_10"/>
    <property type="match status" value="1"/>
</dbReference>
<dbReference type="SUPFAM" id="SSF55729">
    <property type="entry name" value="Acyl-CoA N-acyltransferases (Nat)"/>
    <property type="match status" value="1"/>
</dbReference>
<dbReference type="AlphaFoldDB" id="A0AAD7C6Z5"/>
<dbReference type="InterPro" id="IPR000182">
    <property type="entry name" value="GNAT_dom"/>
</dbReference>
<protein>
    <submittedName>
        <fullName evidence="2">Acyl-CoA N-acyltransferase</fullName>
    </submittedName>
</protein>
<organism evidence="2 3">
    <name type="scientific">Roridomyces roridus</name>
    <dbReference type="NCBI Taxonomy" id="1738132"/>
    <lineage>
        <taxon>Eukaryota</taxon>
        <taxon>Fungi</taxon>
        <taxon>Dikarya</taxon>
        <taxon>Basidiomycota</taxon>
        <taxon>Agaricomycotina</taxon>
        <taxon>Agaricomycetes</taxon>
        <taxon>Agaricomycetidae</taxon>
        <taxon>Agaricales</taxon>
        <taxon>Marasmiineae</taxon>
        <taxon>Mycenaceae</taxon>
        <taxon>Roridomyces</taxon>
    </lineage>
</organism>
<evidence type="ECO:0000259" key="1">
    <source>
        <dbReference type="PROSITE" id="PS51186"/>
    </source>
</evidence>
<keyword evidence="3" id="KW-1185">Reference proteome</keyword>
<dbReference type="GO" id="GO:0008080">
    <property type="term" value="F:N-acetyltransferase activity"/>
    <property type="evidence" value="ECO:0007669"/>
    <property type="project" value="TreeGrafter"/>
</dbReference>
<dbReference type="Proteomes" id="UP001221142">
    <property type="component" value="Unassembled WGS sequence"/>
</dbReference>
<dbReference type="InterPro" id="IPR016181">
    <property type="entry name" value="Acyl_CoA_acyltransferase"/>
</dbReference>
<comment type="caution">
    <text evidence="2">The sequence shown here is derived from an EMBL/GenBank/DDBJ whole genome shotgun (WGS) entry which is preliminary data.</text>
</comment>
<dbReference type="EMBL" id="JARKIF010000005">
    <property type="protein sequence ID" value="KAJ7639130.1"/>
    <property type="molecule type" value="Genomic_DNA"/>
</dbReference>
<gene>
    <name evidence="2" type="ORF">FB45DRAFT_904802</name>
</gene>
<reference evidence="2" key="1">
    <citation type="submission" date="2023-03" db="EMBL/GenBank/DDBJ databases">
        <title>Massive genome expansion in bonnet fungi (Mycena s.s.) driven by repeated elements and novel gene families across ecological guilds.</title>
        <authorList>
            <consortium name="Lawrence Berkeley National Laboratory"/>
            <person name="Harder C.B."/>
            <person name="Miyauchi S."/>
            <person name="Viragh M."/>
            <person name="Kuo A."/>
            <person name="Thoen E."/>
            <person name="Andreopoulos B."/>
            <person name="Lu D."/>
            <person name="Skrede I."/>
            <person name="Drula E."/>
            <person name="Henrissat B."/>
            <person name="Morin E."/>
            <person name="Kohler A."/>
            <person name="Barry K."/>
            <person name="LaButti K."/>
            <person name="Morin E."/>
            <person name="Salamov A."/>
            <person name="Lipzen A."/>
            <person name="Mereny Z."/>
            <person name="Hegedus B."/>
            <person name="Baldrian P."/>
            <person name="Stursova M."/>
            <person name="Weitz H."/>
            <person name="Taylor A."/>
            <person name="Grigoriev I.V."/>
            <person name="Nagy L.G."/>
            <person name="Martin F."/>
            <person name="Kauserud H."/>
        </authorList>
    </citation>
    <scope>NUCLEOTIDE SEQUENCE</scope>
    <source>
        <strain evidence="2">9284</strain>
    </source>
</reference>